<dbReference type="Pfam" id="PF01326">
    <property type="entry name" value="PPDK_N"/>
    <property type="match status" value="1"/>
</dbReference>
<dbReference type="Gene3D" id="3.50.30.10">
    <property type="entry name" value="Phosphohistidine domain"/>
    <property type="match status" value="1"/>
</dbReference>
<name>A0A3M8X134_9ACTN</name>
<dbReference type="RefSeq" id="WP_123098692.1">
    <property type="nucleotide sequence ID" value="NZ_RIBZ01000063.1"/>
</dbReference>
<dbReference type="SUPFAM" id="SSF52009">
    <property type="entry name" value="Phosphohistidine domain"/>
    <property type="match status" value="1"/>
</dbReference>
<proteinExistence type="predicted"/>
<dbReference type="PANTHER" id="PTHR43615">
    <property type="entry name" value="PHOSPHOENOLPYRUVATE SYNTHASE-RELATED"/>
    <property type="match status" value="1"/>
</dbReference>
<reference evidence="4 5" key="1">
    <citation type="submission" date="2018-11" db="EMBL/GenBank/DDBJ databases">
        <title>The Potential of Streptomyces as Biocontrol Agents against the Tomato grey mould, Botrytis cinerea (Gray mold) Frontiers in Microbiology.</title>
        <authorList>
            <person name="Li D."/>
        </authorList>
    </citation>
    <scope>NUCLEOTIDE SEQUENCE [LARGE SCALE GENOMIC DNA]</scope>
    <source>
        <strain evidence="4 5">NEAU-LD23</strain>
    </source>
</reference>
<organism evidence="4 5">
    <name type="scientific">Streptomyces botrytidirepellens</name>
    <dbReference type="NCBI Taxonomy" id="2486417"/>
    <lineage>
        <taxon>Bacteria</taxon>
        <taxon>Bacillati</taxon>
        <taxon>Actinomycetota</taxon>
        <taxon>Actinomycetes</taxon>
        <taxon>Kitasatosporales</taxon>
        <taxon>Streptomycetaceae</taxon>
        <taxon>Streptomyces</taxon>
    </lineage>
</organism>
<evidence type="ECO:0000313" key="5">
    <source>
        <dbReference type="Proteomes" id="UP000275401"/>
    </source>
</evidence>
<dbReference type="InterPro" id="IPR013815">
    <property type="entry name" value="ATP_grasp_subdomain_1"/>
</dbReference>
<sequence>MTIENALRAVRPAGRRGPVLRGRALLDEAEVGPKFARQARMASAGLPVPHFFCLPASLFTRTLAPVRPRLLAILRQLDQADPDRLAEQSDALRRLVLDVPVPPSVARAVHRAYDEVFGPHAVVSVRSSMVGPRGRAAEDSAEDAFAGIGESFLYVTRDQVLERVRECWASGFGTRALLYRAARSTAATEDFAVCVGVQHMVFGRRSFVLFTCDPLTGARDRVLAAGLGIGEGVVQEKVPVDHHFIDRRTGAVRSVVAHKTERMEEDPARPGSGPRLLPVHGRERDEPALTDGQIRHITDVGDRLERLFGCPQDIEGTLTEDGALHILQARPVVLDLGGQRLWSNANITESYPGVTTALTYSFAQRFYREDFHDFYRRLGVSPAVLARHENDLRSMLGLLNGRVYYSLSAWYALHRLSPTFPLWRASFERMMGMSPAVTDVRPDRLATSPGRLPETAAALLRLAWLRAVHVPAARSFDRWWQQTIARHREAARTADPLHLAQLMRSLWREAGERWGLTLVNDVLLQTTETAVMRLFSRWLPGADAGLHSDLLCGGEENRSVTILMSLVDLAERIRATPGLLDALADEDPGKPPEELLRRIEDGAFGTDIADRMRAHGAAHGDRGLQELKLEVPVPREQPSQLLRLAGEYARSGLTREHLRGRETATRRAAEERLRTLLAGHPVRRRVLRTLLAQQRRYINIRENTRYSRSELFGFGRQIYRRLGTELAARGALDAAEDVVHLTEEEILGHFDGGAVTDDLRGLARLRRAEHLSRATLDVELPADFATMGPVRDGLPTPERDAQPGSRLRGLGSSGGVVRGTARVVIDPHQRVDPTDDLILVARETDPGWLFLMLSARGIVVERGTLLSHTAISGRKFGIPTVVALPGATRRIPDGARVEMDGATGTVTILDEVAE</sequence>
<feature type="region of interest" description="Disordered" evidence="1">
    <location>
        <begin position="787"/>
        <end position="811"/>
    </location>
</feature>
<dbReference type="Pfam" id="PF00391">
    <property type="entry name" value="PEP-utilizers"/>
    <property type="match status" value="1"/>
</dbReference>
<evidence type="ECO:0000256" key="1">
    <source>
        <dbReference type="SAM" id="MobiDB-lite"/>
    </source>
</evidence>
<gene>
    <name evidence="4" type="ORF">EEJ42_04410</name>
</gene>
<dbReference type="InterPro" id="IPR036637">
    <property type="entry name" value="Phosphohistidine_dom_sf"/>
</dbReference>
<dbReference type="InterPro" id="IPR002192">
    <property type="entry name" value="PPDK_AMP/ATP-bd"/>
</dbReference>
<keyword evidence="5" id="KW-1185">Reference proteome</keyword>
<dbReference type="GO" id="GO:0016301">
    <property type="term" value="F:kinase activity"/>
    <property type="evidence" value="ECO:0007669"/>
    <property type="project" value="InterPro"/>
</dbReference>
<protein>
    <submittedName>
        <fullName evidence="4">Phosphoenolpyruvate synthase</fullName>
    </submittedName>
</protein>
<dbReference type="Gene3D" id="3.30.1490.20">
    <property type="entry name" value="ATP-grasp fold, A domain"/>
    <property type="match status" value="1"/>
</dbReference>
<dbReference type="GO" id="GO:0005524">
    <property type="term" value="F:ATP binding"/>
    <property type="evidence" value="ECO:0007669"/>
    <property type="project" value="InterPro"/>
</dbReference>
<dbReference type="Gene3D" id="3.30.470.20">
    <property type="entry name" value="ATP-grasp fold, B domain"/>
    <property type="match status" value="1"/>
</dbReference>
<evidence type="ECO:0000259" key="3">
    <source>
        <dbReference type="Pfam" id="PF01326"/>
    </source>
</evidence>
<comment type="caution">
    <text evidence="4">The sequence shown here is derived from an EMBL/GenBank/DDBJ whole genome shotgun (WGS) entry which is preliminary data.</text>
</comment>
<feature type="domain" description="PEP-utilising enzyme mobile" evidence="2">
    <location>
        <begin position="835"/>
        <end position="904"/>
    </location>
</feature>
<dbReference type="InterPro" id="IPR051549">
    <property type="entry name" value="PEP_Utilizing_Enz"/>
</dbReference>
<evidence type="ECO:0000259" key="2">
    <source>
        <dbReference type="Pfam" id="PF00391"/>
    </source>
</evidence>
<feature type="compositionally biased region" description="Basic and acidic residues" evidence="1">
    <location>
        <begin position="259"/>
        <end position="268"/>
    </location>
</feature>
<accession>A0A3M8X134</accession>
<feature type="domain" description="Pyruvate phosphate dikinase AMP/ATP-binding" evidence="3">
    <location>
        <begin position="30"/>
        <end position="332"/>
    </location>
</feature>
<dbReference type="AlphaFoldDB" id="A0A3M8X134"/>
<dbReference type="SUPFAM" id="SSF56059">
    <property type="entry name" value="Glutathione synthetase ATP-binding domain-like"/>
    <property type="match status" value="1"/>
</dbReference>
<dbReference type="InterPro" id="IPR008279">
    <property type="entry name" value="PEP-util_enz_mobile_dom"/>
</dbReference>
<dbReference type="PANTHER" id="PTHR43615:SF1">
    <property type="entry name" value="PPDK_N DOMAIN-CONTAINING PROTEIN"/>
    <property type="match status" value="1"/>
</dbReference>
<keyword evidence="4" id="KW-0670">Pyruvate</keyword>
<dbReference type="Proteomes" id="UP000275401">
    <property type="component" value="Unassembled WGS sequence"/>
</dbReference>
<dbReference type="EMBL" id="RIBZ01000063">
    <property type="protein sequence ID" value="RNG34930.1"/>
    <property type="molecule type" value="Genomic_DNA"/>
</dbReference>
<feature type="region of interest" description="Disordered" evidence="1">
    <location>
        <begin position="259"/>
        <end position="285"/>
    </location>
</feature>
<evidence type="ECO:0000313" key="4">
    <source>
        <dbReference type="EMBL" id="RNG34930.1"/>
    </source>
</evidence>